<dbReference type="PANTHER" id="PTHR13887">
    <property type="entry name" value="GLUTATHIONE S-TRANSFERASE KAPPA"/>
    <property type="match status" value="1"/>
</dbReference>
<dbReference type="Pfam" id="PF13462">
    <property type="entry name" value="Thioredoxin_4"/>
    <property type="match status" value="1"/>
</dbReference>
<comment type="caution">
    <text evidence="9">The sequence shown here is derived from an EMBL/GenBank/DDBJ whole genome shotgun (WGS) entry which is preliminary data.</text>
</comment>
<dbReference type="Gene3D" id="3.40.30.10">
    <property type="entry name" value="Glutaredoxin"/>
    <property type="match status" value="1"/>
</dbReference>
<dbReference type="InterPro" id="IPR013766">
    <property type="entry name" value="Thioredoxin_domain"/>
</dbReference>
<keyword evidence="4" id="KW-1015">Disulfide bond</keyword>
<keyword evidence="3" id="KW-0560">Oxidoreductase</keyword>
<keyword evidence="7" id="KW-0812">Transmembrane</keyword>
<dbReference type="InterPro" id="IPR036249">
    <property type="entry name" value="Thioredoxin-like_sf"/>
</dbReference>
<accession>A0A4R2R9T4</accession>
<protein>
    <submittedName>
        <fullName evidence="9">Protein-disulfide isomerase</fullName>
    </submittedName>
</protein>
<keyword evidence="2" id="KW-0732">Signal</keyword>
<feature type="region of interest" description="Disordered" evidence="6">
    <location>
        <begin position="177"/>
        <end position="215"/>
    </location>
</feature>
<keyword evidence="7" id="KW-1133">Transmembrane helix</keyword>
<dbReference type="InterPro" id="IPR012336">
    <property type="entry name" value="Thioredoxin-like_fold"/>
</dbReference>
<feature type="domain" description="Thioredoxin" evidence="8">
    <location>
        <begin position="30"/>
        <end position="228"/>
    </location>
</feature>
<gene>
    <name evidence="9" type="ORF">EV191_101384</name>
</gene>
<evidence type="ECO:0000256" key="7">
    <source>
        <dbReference type="SAM" id="Phobius"/>
    </source>
</evidence>
<keyword evidence="7" id="KW-0472">Membrane</keyword>
<proteinExistence type="inferred from homology"/>
<dbReference type="GO" id="GO:0016491">
    <property type="term" value="F:oxidoreductase activity"/>
    <property type="evidence" value="ECO:0007669"/>
    <property type="project" value="UniProtKB-KW"/>
</dbReference>
<name>A0A4R2R9T4_9PSEU</name>
<comment type="similarity">
    <text evidence="1">Belongs to the thioredoxin family. DsbA subfamily.</text>
</comment>
<keyword evidence="5" id="KW-0676">Redox-active center</keyword>
<evidence type="ECO:0000256" key="5">
    <source>
        <dbReference type="ARBA" id="ARBA00023284"/>
    </source>
</evidence>
<reference evidence="9 10" key="1">
    <citation type="submission" date="2019-03" db="EMBL/GenBank/DDBJ databases">
        <title>Genomic Encyclopedia of Type Strains, Phase IV (KMG-IV): sequencing the most valuable type-strain genomes for metagenomic binning, comparative biology and taxonomic classification.</title>
        <authorList>
            <person name="Goeker M."/>
        </authorList>
    </citation>
    <scope>NUCLEOTIDE SEQUENCE [LARGE SCALE GENOMIC DNA]</scope>
    <source>
        <strain evidence="9 10">DSM 45765</strain>
    </source>
</reference>
<evidence type="ECO:0000256" key="6">
    <source>
        <dbReference type="SAM" id="MobiDB-lite"/>
    </source>
</evidence>
<evidence type="ECO:0000259" key="8">
    <source>
        <dbReference type="PROSITE" id="PS51352"/>
    </source>
</evidence>
<sequence length="229" mass="24933">MTNITITIVVVLVAVGVIGGVLLFGGNGNSTSGSAVPAEVLRNEKSHTLSEAEDDKVTVVEFLDFQCPACAQYYQQAMKGIEEDYQGKINLVPRNFPVENIHPLAMPAARAAEAAGIQGKYTEMYHQIMDNYQSWAVAEDGQNVNSNVEQGEQAFEGFAKEIGLDMAKYRKDLESDQVTEQIEKDQEDAQEAGVEGTPTIFINGEQFEPGQGGDVAQQLRGKIDEALNE</sequence>
<keyword evidence="10" id="KW-1185">Reference proteome</keyword>
<dbReference type="GO" id="GO:0016853">
    <property type="term" value="F:isomerase activity"/>
    <property type="evidence" value="ECO:0007669"/>
    <property type="project" value="UniProtKB-KW"/>
</dbReference>
<organism evidence="9 10">
    <name type="scientific">Tamaricihabitans halophyticus</name>
    <dbReference type="NCBI Taxonomy" id="1262583"/>
    <lineage>
        <taxon>Bacteria</taxon>
        <taxon>Bacillati</taxon>
        <taxon>Actinomycetota</taxon>
        <taxon>Actinomycetes</taxon>
        <taxon>Pseudonocardiales</taxon>
        <taxon>Pseudonocardiaceae</taxon>
        <taxon>Tamaricihabitans</taxon>
    </lineage>
</organism>
<dbReference type="EMBL" id="SLXQ01000001">
    <property type="protein sequence ID" value="TCP56441.1"/>
    <property type="molecule type" value="Genomic_DNA"/>
</dbReference>
<dbReference type="AlphaFoldDB" id="A0A4R2R9T4"/>
<feature type="transmembrane region" description="Helical" evidence="7">
    <location>
        <begin position="6"/>
        <end position="24"/>
    </location>
</feature>
<dbReference type="PROSITE" id="PS51352">
    <property type="entry name" value="THIOREDOXIN_2"/>
    <property type="match status" value="1"/>
</dbReference>
<dbReference type="SUPFAM" id="SSF52833">
    <property type="entry name" value="Thioredoxin-like"/>
    <property type="match status" value="1"/>
</dbReference>
<evidence type="ECO:0000313" key="9">
    <source>
        <dbReference type="EMBL" id="TCP56441.1"/>
    </source>
</evidence>
<dbReference type="PANTHER" id="PTHR13887:SF14">
    <property type="entry name" value="DISULFIDE BOND FORMATION PROTEIN D"/>
    <property type="match status" value="1"/>
</dbReference>
<evidence type="ECO:0000256" key="4">
    <source>
        <dbReference type="ARBA" id="ARBA00023157"/>
    </source>
</evidence>
<keyword evidence="9" id="KW-0413">Isomerase</keyword>
<evidence type="ECO:0000256" key="3">
    <source>
        <dbReference type="ARBA" id="ARBA00023002"/>
    </source>
</evidence>
<evidence type="ECO:0000313" key="10">
    <source>
        <dbReference type="Proteomes" id="UP000294911"/>
    </source>
</evidence>
<evidence type="ECO:0000256" key="1">
    <source>
        <dbReference type="ARBA" id="ARBA00005791"/>
    </source>
</evidence>
<evidence type="ECO:0000256" key="2">
    <source>
        <dbReference type="ARBA" id="ARBA00022729"/>
    </source>
</evidence>
<dbReference type="Proteomes" id="UP000294911">
    <property type="component" value="Unassembled WGS sequence"/>
</dbReference>